<evidence type="ECO:0000313" key="2">
    <source>
        <dbReference type="EMBL" id="MQT01683.1"/>
    </source>
</evidence>
<dbReference type="Gene3D" id="3.90.25.10">
    <property type="entry name" value="UDP-galactose 4-epimerase, domain 1"/>
    <property type="match status" value="1"/>
</dbReference>
<gene>
    <name evidence="2" type="ORF">FF041_16140</name>
</gene>
<dbReference type="RefSeq" id="WP_153523421.1">
    <property type="nucleotide sequence ID" value="NZ_JBEPDZ010000035.1"/>
</dbReference>
<dbReference type="PANTHER" id="PTHR43162">
    <property type="match status" value="1"/>
</dbReference>
<feature type="domain" description="NAD(P)-binding" evidence="1">
    <location>
        <begin position="8"/>
        <end position="170"/>
    </location>
</feature>
<accession>A0A646KHI9</accession>
<dbReference type="InterPro" id="IPR036291">
    <property type="entry name" value="NAD(P)-bd_dom_sf"/>
</dbReference>
<organism evidence="2 3">
    <name type="scientific">Streptomyces jumonjinensis</name>
    <dbReference type="NCBI Taxonomy" id="1945"/>
    <lineage>
        <taxon>Bacteria</taxon>
        <taxon>Bacillati</taxon>
        <taxon>Actinomycetota</taxon>
        <taxon>Actinomycetes</taxon>
        <taxon>Kitasatosporales</taxon>
        <taxon>Streptomycetaceae</taxon>
        <taxon>Streptomyces</taxon>
    </lineage>
</organism>
<dbReference type="EMBL" id="VCLA01000133">
    <property type="protein sequence ID" value="MQT01683.1"/>
    <property type="molecule type" value="Genomic_DNA"/>
</dbReference>
<reference evidence="2 3" key="1">
    <citation type="submission" date="2019-05" db="EMBL/GenBank/DDBJ databases">
        <title>Comparative genomics and metabolomics analyses of clavulanic acid producing Streptomyces species provides insight into specialized metabolism and evolution of beta-lactam biosynthetic gene clusters.</title>
        <authorList>
            <person name="Moore M.A."/>
            <person name="Cruz-Morales P."/>
            <person name="Barona Gomez F."/>
            <person name="Kapil T."/>
        </authorList>
    </citation>
    <scope>NUCLEOTIDE SEQUENCE [LARGE SCALE GENOMIC DNA]</scope>
    <source>
        <strain evidence="2 3">NRRL 5741</strain>
    </source>
</reference>
<protein>
    <submittedName>
        <fullName evidence="2">SDR family NAD(P)-dependent oxidoreductase</fullName>
    </submittedName>
</protein>
<dbReference type="Gene3D" id="3.40.50.720">
    <property type="entry name" value="NAD(P)-binding Rossmann-like Domain"/>
    <property type="match status" value="1"/>
</dbReference>
<name>A0A646KHI9_STRJU</name>
<sequence length="276" mass="28978">MTEMLVLGSTGKTGSRVAPRLQALGHTVRSASRTAAGPGAVRFDWADPATWDPALAGVQAVYFVPTETLGLPERAAFVDRAKAAGVQRIVQLSVRGIDADGGVPDTESAVRASGLEWTMLRPCWFSQDFDAPDFFLAEVRGGTLATPAGDGREPFIDADDIADAAVAALTGEGHAGKVYELSGPRALTFAEALALIGEATGRELVHRHRDPVAYAADLVGAGYSAADAEAIAAFMDGIGRGEDDYLSTGVQECLGRAPRPFEEYVRETAATGVWNV</sequence>
<keyword evidence="3" id="KW-1185">Reference proteome</keyword>
<evidence type="ECO:0000259" key="1">
    <source>
        <dbReference type="Pfam" id="PF13460"/>
    </source>
</evidence>
<dbReference type="OrthoDB" id="3250520at2"/>
<proteinExistence type="predicted"/>
<dbReference type="InterPro" id="IPR051604">
    <property type="entry name" value="Ergot_Alk_Oxidoreductase"/>
</dbReference>
<dbReference type="SUPFAM" id="SSF51735">
    <property type="entry name" value="NAD(P)-binding Rossmann-fold domains"/>
    <property type="match status" value="1"/>
</dbReference>
<evidence type="ECO:0000313" key="3">
    <source>
        <dbReference type="Proteomes" id="UP000419138"/>
    </source>
</evidence>
<dbReference type="AlphaFoldDB" id="A0A646KHI9"/>
<dbReference type="PANTHER" id="PTHR43162:SF1">
    <property type="entry name" value="PRESTALK A DIFFERENTIATION PROTEIN A"/>
    <property type="match status" value="1"/>
</dbReference>
<comment type="caution">
    <text evidence="2">The sequence shown here is derived from an EMBL/GenBank/DDBJ whole genome shotgun (WGS) entry which is preliminary data.</text>
</comment>
<dbReference type="Pfam" id="PF13460">
    <property type="entry name" value="NAD_binding_10"/>
    <property type="match status" value="1"/>
</dbReference>
<dbReference type="Proteomes" id="UP000419138">
    <property type="component" value="Unassembled WGS sequence"/>
</dbReference>
<dbReference type="InterPro" id="IPR016040">
    <property type="entry name" value="NAD(P)-bd_dom"/>
</dbReference>